<reference evidence="1 2" key="1">
    <citation type="journal article" date="2015" name="Genome Biol. Evol.">
        <title>Phylogenomic analyses indicate that early fungi evolved digesting cell walls of algal ancestors of land plants.</title>
        <authorList>
            <person name="Chang Y."/>
            <person name="Wang S."/>
            <person name="Sekimoto S."/>
            <person name="Aerts A.L."/>
            <person name="Choi C."/>
            <person name="Clum A."/>
            <person name="LaButti K.M."/>
            <person name="Lindquist E.A."/>
            <person name="Yee Ngan C."/>
            <person name="Ohm R.A."/>
            <person name="Salamov A.A."/>
            <person name="Grigoriev I.V."/>
            <person name="Spatafora J.W."/>
            <person name="Berbee M.L."/>
        </authorList>
    </citation>
    <scope>NUCLEOTIDE SEQUENCE [LARGE SCALE GENOMIC DNA]</scope>
    <source>
        <strain evidence="1 2">NRRL 28638</strain>
    </source>
</reference>
<dbReference type="OrthoDB" id="25002at2759"/>
<keyword evidence="2" id="KW-1185">Reference proteome</keyword>
<dbReference type="GO" id="GO:0016538">
    <property type="term" value="F:cyclin-dependent protein serine/threonine kinase regulator activity"/>
    <property type="evidence" value="ECO:0007669"/>
    <property type="project" value="InterPro"/>
</dbReference>
<evidence type="ECO:0000313" key="2">
    <source>
        <dbReference type="Proteomes" id="UP000070444"/>
    </source>
</evidence>
<accession>A0A137P4N7</accession>
<dbReference type="Proteomes" id="UP000070444">
    <property type="component" value="Unassembled WGS sequence"/>
</dbReference>
<dbReference type="STRING" id="796925.A0A137P4N7"/>
<dbReference type="AlphaFoldDB" id="A0A137P4N7"/>
<dbReference type="Gene3D" id="1.10.472.10">
    <property type="entry name" value="Cyclin-like"/>
    <property type="match status" value="2"/>
</dbReference>
<dbReference type="CDD" id="cd20534">
    <property type="entry name" value="CYCLIN_CCNM_CCNQ_rpt1"/>
    <property type="match status" value="1"/>
</dbReference>
<dbReference type="GO" id="GO:0006357">
    <property type="term" value="P:regulation of transcription by RNA polymerase II"/>
    <property type="evidence" value="ECO:0007669"/>
    <property type="project" value="InterPro"/>
</dbReference>
<protein>
    <recommendedName>
        <fullName evidence="3">Cyclin-related protein FAM58A</fullName>
    </recommendedName>
</protein>
<organism evidence="1 2">
    <name type="scientific">Conidiobolus coronatus (strain ATCC 28846 / CBS 209.66 / NRRL 28638)</name>
    <name type="common">Delacroixia coronata</name>
    <dbReference type="NCBI Taxonomy" id="796925"/>
    <lineage>
        <taxon>Eukaryota</taxon>
        <taxon>Fungi</taxon>
        <taxon>Fungi incertae sedis</taxon>
        <taxon>Zoopagomycota</taxon>
        <taxon>Entomophthoromycotina</taxon>
        <taxon>Entomophthoromycetes</taxon>
        <taxon>Entomophthorales</taxon>
        <taxon>Ancylistaceae</taxon>
        <taxon>Conidiobolus</taxon>
    </lineage>
</organism>
<dbReference type="InterPro" id="IPR043198">
    <property type="entry name" value="Cyclin/Ssn8"/>
</dbReference>
<dbReference type="PANTHER" id="PTHR10026">
    <property type="entry name" value="CYCLIN"/>
    <property type="match status" value="1"/>
</dbReference>
<dbReference type="SUPFAM" id="SSF47954">
    <property type="entry name" value="Cyclin-like"/>
    <property type="match status" value="2"/>
</dbReference>
<sequence>MIESENITNEFGDDSIKLSALSFLNECSRLLELPFDATCTSIILYYKFLANKSKNCDQYMSDYLIIGSIINLVCKINNIDRNVRDVVNVSYHILHPNSEFLPMESTYWKLRDSLIECEIIVCRFLKFNFEVELPHHFLEDWAANLLLQTGDNPEELNEHLDIINAAWYFANESIYCEDIITNYSALSIAKTCIYLGLSANFDTENQLSTWLAQWDEGEKESFEEIIKKLTKNLGGYNL</sequence>
<proteinExistence type="predicted"/>
<gene>
    <name evidence="1" type="ORF">CONCODRAFT_17991</name>
</gene>
<evidence type="ECO:0008006" key="3">
    <source>
        <dbReference type="Google" id="ProtNLM"/>
    </source>
</evidence>
<dbReference type="InterPro" id="IPR048055">
    <property type="entry name" value="Cyclin-Q_first_cyclin_box"/>
</dbReference>
<dbReference type="InterPro" id="IPR036915">
    <property type="entry name" value="Cyclin-like_sf"/>
</dbReference>
<evidence type="ECO:0000313" key="1">
    <source>
        <dbReference type="EMBL" id="KXN69965.1"/>
    </source>
</evidence>
<name>A0A137P4N7_CONC2</name>
<dbReference type="EMBL" id="KQ964517">
    <property type="protein sequence ID" value="KXN69965.1"/>
    <property type="molecule type" value="Genomic_DNA"/>
</dbReference>